<dbReference type="Proteomes" id="UP000092256">
    <property type="component" value="Unassembled WGS sequence"/>
</dbReference>
<evidence type="ECO:0000313" key="2">
    <source>
        <dbReference type="EMBL" id="OBU69791.1"/>
    </source>
</evidence>
<protein>
    <recommendedName>
        <fullName evidence="4">DUF2975 domain-containing protein</fullName>
    </recommendedName>
</protein>
<gene>
    <name evidence="2" type="ORF">A9K58_03735</name>
</gene>
<comment type="caution">
    <text evidence="2">The sequence shown here is derived from an EMBL/GenBank/DDBJ whole genome shotgun (WGS) entry which is preliminary data.</text>
</comment>
<evidence type="ECO:0008006" key="4">
    <source>
        <dbReference type="Google" id="ProtNLM"/>
    </source>
</evidence>
<keyword evidence="1" id="KW-0812">Transmembrane</keyword>
<name>A0A1A6Y4U3_STEMA</name>
<feature type="transmembrane region" description="Helical" evidence="1">
    <location>
        <begin position="120"/>
        <end position="139"/>
    </location>
</feature>
<proteinExistence type="predicted"/>
<evidence type="ECO:0000256" key="1">
    <source>
        <dbReference type="SAM" id="Phobius"/>
    </source>
</evidence>
<organism evidence="2 3">
    <name type="scientific">Stenotrophomonas maltophilia</name>
    <name type="common">Pseudomonas maltophilia</name>
    <name type="synonym">Xanthomonas maltophilia</name>
    <dbReference type="NCBI Taxonomy" id="40324"/>
    <lineage>
        <taxon>Bacteria</taxon>
        <taxon>Pseudomonadati</taxon>
        <taxon>Pseudomonadota</taxon>
        <taxon>Gammaproteobacteria</taxon>
        <taxon>Lysobacterales</taxon>
        <taxon>Lysobacteraceae</taxon>
        <taxon>Stenotrophomonas</taxon>
        <taxon>Stenotrophomonas maltophilia group</taxon>
    </lineage>
</organism>
<evidence type="ECO:0000313" key="3">
    <source>
        <dbReference type="Proteomes" id="UP000092256"/>
    </source>
</evidence>
<dbReference type="EMBL" id="LYVJ01000002">
    <property type="protein sequence ID" value="OBU69791.1"/>
    <property type="molecule type" value="Genomic_DNA"/>
</dbReference>
<reference evidence="2 3" key="1">
    <citation type="submission" date="2016-05" db="EMBL/GenBank/DDBJ databases">
        <title>Draft Genome Sequences of Stenotrophomonas maltophilia Strains Sm32COP, Sm41DVV, Sm46PAILV, SmF3, SmF22, SmSOFb1 and SmCVFa1, Isolated from Different Manures, in France.</title>
        <authorList>
            <person name="Nazaret S."/>
            <person name="Bodilis J."/>
        </authorList>
    </citation>
    <scope>NUCLEOTIDE SEQUENCE [LARGE SCALE GENOMIC DNA]</scope>
    <source>
        <strain evidence="2 3">Sm46PAILV</strain>
    </source>
</reference>
<feature type="transmembrane region" description="Helical" evidence="1">
    <location>
        <begin position="39"/>
        <end position="64"/>
    </location>
</feature>
<accession>A0A1A6Y4U3</accession>
<sequence length="153" mass="16025">MAWAGVVLAPLMTVAAVADAWLGGSGPLRAEMDAGGLPLAWAAAIAVLQGALVAAALWQLARLLGQVSVERLFPLQGSRRFERFGGLLLLAVLVNGVLAPGLAALLSARADGRLRLSIEGADLLAVLVMLVLWLVARFLDAAARYEDDHHSII</sequence>
<keyword evidence="1" id="KW-0472">Membrane</keyword>
<dbReference type="AlphaFoldDB" id="A0A1A6Y4U3"/>
<keyword evidence="1" id="KW-1133">Transmembrane helix</keyword>
<feature type="transmembrane region" description="Helical" evidence="1">
    <location>
        <begin position="84"/>
        <end position="108"/>
    </location>
</feature>